<dbReference type="InterPro" id="IPR002734">
    <property type="entry name" value="RibDG_C"/>
</dbReference>
<comment type="caution">
    <text evidence="2">The sequence shown here is derived from an EMBL/GenBank/DDBJ whole genome shotgun (WGS) entry which is preliminary data.</text>
</comment>
<accession>A0A919Q708</accession>
<dbReference type="GO" id="GO:0009231">
    <property type="term" value="P:riboflavin biosynthetic process"/>
    <property type="evidence" value="ECO:0007669"/>
    <property type="project" value="InterPro"/>
</dbReference>
<dbReference type="PANTHER" id="PTHR38011:SF11">
    <property type="entry name" value="2,5-DIAMINO-6-RIBOSYLAMINO-4(3H)-PYRIMIDINONE 5'-PHOSPHATE REDUCTASE"/>
    <property type="match status" value="1"/>
</dbReference>
<dbReference type="Pfam" id="PF01872">
    <property type="entry name" value="RibD_C"/>
    <property type="match status" value="1"/>
</dbReference>
<evidence type="ECO:0000313" key="3">
    <source>
        <dbReference type="Proteomes" id="UP000640052"/>
    </source>
</evidence>
<gene>
    <name evidence="2" type="ORF">Aph01nite_06990</name>
</gene>
<reference evidence="2" key="1">
    <citation type="submission" date="2021-01" db="EMBL/GenBank/DDBJ databases">
        <title>Whole genome shotgun sequence of Acrocarpospora phusangensis NBRC 108782.</title>
        <authorList>
            <person name="Komaki H."/>
            <person name="Tamura T."/>
        </authorList>
    </citation>
    <scope>NUCLEOTIDE SEQUENCE</scope>
    <source>
        <strain evidence="2">NBRC 108782</strain>
    </source>
</reference>
<keyword evidence="3" id="KW-1185">Reference proteome</keyword>
<dbReference type="PANTHER" id="PTHR38011">
    <property type="entry name" value="DIHYDROFOLATE REDUCTASE FAMILY PROTEIN (AFU_ORTHOLOGUE AFUA_8G06820)"/>
    <property type="match status" value="1"/>
</dbReference>
<protein>
    <submittedName>
        <fullName evidence="2">Deaminase</fullName>
    </submittedName>
</protein>
<evidence type="ECO:0000313" key="2">
    <source>
        <dbReference type="EMBL" id="GIH22389.1"/>
    </source>
</evidence>
<sequence>MRNLVYYVGVSIDGYIAGPRGEFDFYPDITSWITAEYPETVPTHMRSQLGIDAPNRHFDTVVMGKGTYQPALDLGVTSPYQHLRQYIVSTSLPEIDDPRVEVVRADPGGLVQELKKEDGPDIWLCGGGMLAGALLPHIDELIVKHYPVIAGDGVSAFTGAFQPTLFTPTRSQSFGNGTTVSWYARTGSRTLG</sequence>
<dbReference type="InterPro" id="IPR050765">
    <property type="entry name" value="Riboflavin_Biosynth_HTPR"/>
</dbReference>
<proteinExistence type="predicted"/>
<name>A0A919Q708_9ACTN</name>
<dbReference type="InterPro" id="IPR024072">
    <property type="entry name" value="DHFR-like_dom_sf"/>
</dbReference>
<dbReference type="GO" id="GO:0008703">
    <property type="term" value="F:5-amino-6-(5-phosphoribosylamino)uracil reductase activity"/>
    <property type="evidence" value="ECO:0007669"/>
    <property type="project" value="InterPro"/>
</dbReference>
<dbReference type="RefSeq" id="WP_204039240.1">
    <property type="nucleotide sequence ID" value="NZ_BOOA01000004.1"/>
</dbReference>
<evidence type="ECO:0000259" key="1">
    <source>
        <dbReference type="Pfam" id="PF01872"/>
    </source>
</evidence>
<organism evidence="2 3">
    <name type="scientific">Acrocarpospora phusangensis</name>
    <dbReference type="NCBI Taxonomy" id="1070424"/>
    <lineage>
        <taxon>Bacteria</taxon>
        <taxon>Bacillati</taxon>
        <taxon>Actinomycetota</taxon>
        <taxon>Actinomycetes</taxon>
        <taxon>Streptosporangiales</taxon>
        <taxon>Streptosporangiaceae</taxon>
        <taxon>Acrocarpospora</taxon>
    </lineage>
</organism>
<dbReference type="AlphaFoldDB" id="A0A919Q708"/>
<dbReference type="Gene3D" id="3.40.430.10">
    <property type="entry name" value="Dihydrofolate Reductase, subunit A"/>
    <property type="match status" value="1"/>
</dbReference>
<feature type="domain" description="Bacterial bifunctional deaminase-reductase C-terminal" evidence="1">
    <location>
        <begin position="5"/>
        <end position="179"/>
    </location>
</feature>
<dbReference type="Proteomes" id="UP000640052">
    <property type="component" value="Unassembled WGS sequence"/>
</dbReference>
<dbReference type="SUPFAM" id="SSF53597">
    <property type="entry name" value="Dihydrofolate reductase-like"/>
    <property type="match status" value="1"/>
</dbReference>
<dbReference type="EMBL" id="BOOA01000004">
    <property type="protein sequence ID" value="GIH22389.1"/>
    <property type="molecule type" value="Genomic_DNA"/>
</dbReference>